<feature type="transmembrane region" description="Helical" evidence="1">
    <location>
        <begin position="36"/>
        <end position="54"/>
    </location>
</feature>
<reference evidence="2 3" key="1">
    <citation type="submission" date="2018-06" db="EMBL/GenBank/DDBJ databases">
        <authorList>
            <consortium name="Pathogen Informatics"/>
            <person name="Doyle S."/>
        </authorList>
    </citation>
    <scope>NUCLEOTIDE SEQUENCE [LARGE SCALE GENOMIC DNA]</scope>
    <source>
        <strain evidence="2 3">NCTC10719</strain>
    </source>
</reference>
<evidence type="ECO:0000313" key="2">
    <source>
        <dbReference type="EMBL" id="SQB59470.1"/>
    </source>
</evidence>
<gene>
    <name evidence="2" type="ORF">NCTC10719_01179</name>
</gene>
<sequence length="65" mass="7709">MSNKKKVFLLSTIIIFIAILISVLRYYNIISNNTHAIFWFFAIGFLACLFFNFSQHKNLKKHLKK</sequence>
<proteinExistence type="predicted"/>
<feature type="transmembrane region" description="Helical" evidence="1">
    <location>
        <begin position="7"/>
        <end position="30"/>
    </location>
</feature>
<organism evidence="2 3">
    <name type="scientific">Clostridium perfringens</name>
    <dbReference type="NCBI Taxonomy" id="1502"/>
    <lineage>
        <taxon>Bacteria</taxon>
        <taxon>Bacillati</taxon>
        <taxon>Bacillota</taxon>
        <taxon>Clostridia</taxon>
        <taxon>Eubacteriales</taxon>
        <taxon>Clostridiaceae</taxon>
        <taxon>Clostridium</taxon>
    </lineage>
</organism>
<keyword evidence="1" id="KW-0812">Transmembrane</keyword>
<keyword evidence="1" id="KW-0472">Membrane</keyword>
<dbReference type="RefSeq" id="WP_003453252.1">
    <property type="nucleotide sequence ID" value="NZ_CP102304.1"/>
</dbReference>
<name>A0A2X3AB28_CLOPF</name>
<evidence type="ECO:0000313" key="3">
    <source>
        <dbReference type="Proteomes" id="UP000249986"/>
    </source>
</evidence>
<dbReference type="AlphaFoldDB" id="A0A2X3AB28"/>
<accession>A0A2X3AB28</accession>
<evidence type="ECO:0000256" key="1">
    <source>
        <dbReference type="SAM" id="Phobius"/>
    </source>
</evidence>
<protein>
    <submittedName>
        <fullName evidence="2">Uncharacterized protein</fullName>
    </submittedName>
</protein>
<dbReference type="EMBL" id="UAWG01000005">
    <property type="protein sequence ID" value="SQB59470.1"/>
    <property type="molecule type" value="Genomic_DNA"/>
</dbReference>
<keyword evidence="1" id="KW-1133">Transmembrane helix</keyword>
<dbReference type="Proteomes" id="UP000249986">
    <property type="component" value="Unassembled WGS sequence"/>
</dbReference>